<reference evidence="2" key="1">
    <citation type="submission" date="2022-10" db="EMBL/GenBank/DDBJ databases">
        <title>Tapping the CABI collections for fungal endophytes: first genome assemblies for Collariella, Neodidymelliopsis, Ascochyta clinopodiicola, Didymella pomorum, Didymosphaeria variabile, Neocosmospora piperis and Neocucurbitaria cava.</title>
        <authorList>
            <person name="Hill R."/>
        </authorList>
    </citation>
    <scope>NUCLEOTIDE SEQUENCE</scope>
    <source>
        <strain evidence="2">IMI 355082</strain>
    </source>
</reference>
<gene>
    <name evidence="2" type="ORF">N0V93_004478</name>
</gene>
<keyword evidence="3" id="KW-1185">Reference proteome</keyword>
<dbReference type="EMBL" id="JAPEVB010000003">
    <property type="protein sequence ID" value="KAJ4390879.1"/>
    <property type="molecule type" value="Genomic_DNA"/>
</dbReference>
<protein>
    <submittedName>
        <fullName evidence="2">Uncharacterized protein</fullName>
    </submittedName>
</protein>
<dbReference type="Proteomes" id="UP001140453">
    <property type="component" value="Unassembled WGS sequence"/>
</dbReference>
<sequence>MFLKKKILKTLLRVKLTSPVAGPVVNDQPSEPPITLGEYVSPWVDCQYGPPDDRQTGESRMILTVRPDPVDLEITGTARLHYEAKLYLRDKNALPPLPVVEVGEVQSYRLSKATEMIPRSPRTIQTMPWVQQFLQPDDGLPQDGTLMDMAFLLQALYSPNGMAAAAPTLSQAFHARDCLQNDSLVYIKLVYIQPTFQGQRLGRTLFDSFYHCLRRLPEFYACGDKTTLILQPGHPGGAQGAGYAGMTRAAVIAQLIPIYQALGFTVYRSRQYLDPDTNLPDGDPVTAMGRQLPLE</sequence>
<proteinExistence type="predicted"/>
<accession>A0A9W8YRK1</accession>
<evidence type="ECO:0000313" key="3">
    <source>
        <dbReference type="Proteomes" id="UP001140453"/>
    </source>
</evidence>
<comment type="caution">
    <text evidence="2">The sequence shown here is derived from an EMBL/GenBank/DDBJ whole genome shotgun (WGS) entry which is preliminary data.</text>
</comment>
<dbReference type="AlphaFoldDB" id="A0A9W8YRK1"/>
<name>A0A9W8YRK1_9PEZI</name>
<feature type="region of interest" description="Disordered" evidence="1">
    <location>
        <begin position="275"/>
        <end position="295"/>
    </location>
</feature>
<organism evidence="2 3">
    <name type="scientific">Gnomoniopsis smithogilvyi</name>
    <dbReference type="NCBI Taxonomy" id="1191159"/>
    <lineage>
        <taxon>Eukaryota</taxon>
        <taxon>Fungi</taxon>
        <taxon>Dikarya</taxon>
        <taxon>Ascomycota</taxon>
        <taxon>Pezizomycotina</taxon>
        <taxon>Sordariomycetes</taxon>
        <taxon>Sordariomycetidae</taxon>
        <taxon>Diaporthales</taxon>
        <taxon>Gnomoniaceae</taxon>
        <taxon>Gnomoniopsis</taxon>
    </lineage>
</organism>
<evidence type="ECO:0000256" key="1">
    <source>
        <dbReference type="SAM" id="MobiDB-lite"/>
    </source>
</evidence>
<evidence type="ECO:0000313" key="2">
    <source>
        <dbReference type="EMBL" id="KAJ4390879.1"/>
    </source>
</evidence>